<dbReference type="GO" id="GO:0004222">
    <property type="term" value="F:metalloendopeptidase activity"/>
    <property type="evidence" value="ECO:0007669"/>
    <property type="project" value="TreeGrafter"/>
</dbReference>
<proteinExistence type="predicted"/>
<gene>
    <name evidence="10" type="ORF">HMPREF9449_02838</name>
</gene>
<dbReference type="InterPro" id="IPR011055">
    <property type="entry name" value="Dup_hybrid_motif"/>
</dbReference>
<dbReference type="HOGENOM" id="CLU_029425_2_0_10"/>
<keyword evidence="8" id="KW-0812">Transmembrane</keyword>
<evidence type="ECO:0000313" key="10">
    <source>
        <dbReference type="EMBL" id="EHP45362.1"/>
    </source>
</evidence>
<dbReference type="SUPFAM" id="SSF51261">
    <property type="entry name" value="Duplicated hybrid motif"/>
    <property type="match status" value="1"/>
</dbReference>
<dbReference type="PATRIC" id="fig|742817.3.peg.3032"/>
<evidence type="ECO:0000256" key="7">
    <source>
        <dbReference type="SAM" id="Coils"/>
    </source>
</evidence>
<keyword evidence="6" id="KW-0482">Metalloprotease</keyword>
<dbReference type="eggNOG" id="COG0739">
    <property type="taxonomic scope" value="Bacteria"/>
</dbReference>
<feature type="coiled-coil region" evidence="7">
    <location>
        <begin position="56"/>
        <end position="90"/>
    </location>
</feature>
<dbReference type="STRING" id="742817.HMPREF9449_02838"/>
<evidence type="ECO:0000259" key="9">
    <source>
        <dbReference type="Pfam" id="PF01551"/>
    </source>
</evidence>
<dbReference type="InterPro" id="IPR016047">
    <property type="entry name" value="M23ase_b-sheet_dom"/>
</dbReference>
<evidence type="ECO:0000256" key="8">
    <source>
        <dbReference type="SAM" id="Phobius"/>
    </source>
</evidence>
<organism evidence="10 11">
    <name type="scientific">Odoribacter laneus YIT 12061</name>
    <dbReference type="NCBI Taxonomy" id="742817"/>
    <lineage>
        <taxon>Bacteria</taxon>
        <taxon>Pseudomonadati</taxon>
        <taxon>Bacteroidota</taxon>
        <taxon>Bacteroidia</taxon>
        <taxon>Bacteroidales</taxon>
        <taxon>Odoribacteraceae</taxon>
        <taxon>Odoribacter</taxon>
    </lineage>
</organism>
<evidence type="ECO:0000256" key="5">
    <source>
        <dbReference type="ARBA" id="ARBA00022833"/>
    </source>
</evidence>
<dbReference type="RefSeq" id="WP_009137981.1">
    <property type="nucleotide sequence ID" value="NZ_JH594598.1"/>
</dbReference>
<evidence type="ECO:0000313" key="11">
    <source>
        <dbReference type="Proteomes" id="UP000004892"/>
    </source>
</evidence>
<dbReference type="GO" id="GO:0006508">
    <property type="term" value="P:proteolysis"/>
    <property type="evidence" value="ECO:0007669"/>
    <property type="project" value="UniProtKB-KW"/>
</dbReference>
<evidence type="ECO:0000256" key="3">
    <source>
        <dbReference type="ARBA" id="ARBA00022723"/>
    </source>
</evidence>
<keyword evidence="8" id="KW-1133">Transmembrane helix</keyword>
<dbReference type="Proteomes" id="UP000004892">
    <property type="component" value="Unassembled WGS sequence"/>
</dbReference>
<evidence type="ECO:0000256" key="4">
    <source>
        <dbReference type="ARBA" id="ARBA00022801"/>
    </source>
</evidence>
<dbReference type="PANTHER" id="PTHR21666:SF288">
    <property type="entry name" value="CELL DIVISION PROTEIN YTFB"/>
    <property type="match status" value="1"/>
</dbReference>
<dbReference type="GO" id="GO:0046872">
    <property type="term" value="F:metal ion binding"/>
    <property type="evidence" value="ECO:0007669"/>
    <property type="project" value="UniProtKB-KW"/>
</dbReference>
<dbReference type="FunFam" id="2.70.70.10:FF:000006">
    <property type="entry name" value="M23 family peptidase"/>
    <property type="match status" value="1"/>
</dbReference>
<name>H1DKQ2_9BACT</name>
<keyword evidence="4" id="KW-0378">Hydrolase</keyword>
<dbReference type="Gene3D" id="2.70.70.10">
    <property type="entry name" value="Glucose Permease (Domain IIA)"/>
    <property type="match status" value="1"/>
</dbReference>
<keyword evidence="8" id="KW-0472">Membrane</keyword>
<dbReference type="MEROPS" id="M23.011"/>
<comment type="cofactor">
    <cofactor evidence="1">
        <name>Zn(2+)</name>
        <dbReference type="ChEBI" id="CHEBI:29105"/>
    </cofactor>
</comment>
<reference evidence="10 11" key="1">
    <citation type="submission" date="2012-01" db="EMBL/GenBank/DDBJ databases">
        <title>The Genome Sequence of Odoribacter laneus YIT 12061.</title>
        <authorList>
            <consortium name="The Broad Institute Genome Sequencing Platform"/>
            <person name="Earl A."/>
            <person name="Ward D."/>
            <person name="Feldgarden M."/>
            <person name="Gevers D."/>
            <person name="Morotomi M."/>
            <person name="Young S.K."/>
            <person name="Zeng Q."/>
            <person name="Gargeya S."/>
            <person name="Fitzgerald M."/>
            <person name="Haas B."/>
            <person name="Abouelleil A."/>
            <person name="Alvarado L."/>
            <person name="Arachchi H.M."/>
            <person name="Berlin A."/>
            <person name="Chapman S.B."/>
            <person name="Gearin G."/>
            <person name="Goldberg J."/>
            <person name="Griggs A."/>
            <person name="Gujja S."/>
            <person name="Hansen M."/>
            <person name="Heiman D."/>
            <person name="Howarth C."/>
            <person name="Larimer J."/>
            <person name="Lui A."/>
            <person name="MacDonald P.J.P."/>
            <person name="McCowen C."/>
            <person name="Montmayeur A."/>
            <person name="Murphy C."/>
            <person name="Neiman D."/>
            <person name="Pearson M."/>
            <person name="Priest M."/>
            <person name="Roberts A."/>
            <person name="Saif S."/>
            <person name="Shea T."/>
            <person name="Sisk P."/>
            <person name="Stolte C."/>
            <person name="Sykes S."/>
            <person name="Wortman J."/>
            <person name="Nusbaum C."/>
            <person name="Birren B."/>
        </authorList>
    </citation>
    <scope>NUCLEOTIDE SEQUENCE [LARGE SCALE GENOMIC DNA]</scope>
    <source>
        <strain evidence="10 11">YIT 12061</strain>
    </source>
</reference>
<feature type="domain" description="M23ase beta-sheet core" evidence="9">
    <location>
        <begin position="201"/>
        <end position="295"/>
    </location>
</feature>
<dbReference type="PANTHER" id="PTHR21666">
    <property type="entry name" value="PEPTIDASE-RELATED"/>
    <property type="match status" value="1"/>
</dbReference>
<feature type="transmembrane region" description="Helical" evidence="8">
    <location>
        <begin position="33"/>
        <end position="51"/>
    </location>
</feature>
<dbReference type="Pfam" id="PF01551">
    <property type="entry name" value="Peptidase_M23"/>
    <property type="match status" value="1"/>
</dbReference>
<keyword evidence="3" id="KW-0479">Metal-binding</keyword>
<dbReference type="CDD" id="cd12797">
    <property type="entry name" value="M23_peptidase"/>
    <property type="match status" value="1"/>
</dbReference>
<dbReference type="InterPro" id="IPR050570">
    <property type="entry name" value="Cell_wall_metabolism_enzyme"/>
</dbReference>
<sequence length="323" mass="36761">MRKTGYRFNPETLSYDKIEITWRKKLWVFTKKLFSTLSLAVIIFFIFAAFIDSPKEKALKREKEEILAQYRLLSKEVEKLDGILKNLESRDDNIYRVIFETEPIDASIRRAGSGGVNKYEHLKDLKDADLIIGTSKKLDELSKALYIQSKSYDEVEALAKDKLKMMASIPAIIPISLKDPRNRVSSAFGYRMHPFYKTVKLHAGMDFSGAMGTPIHATGDGKVIAAEIQRGYGKCVVIDHGFSYKTLYGHLSKYNVKVGQKVKRGDIIAYMGNTGMSFGPHVHYEVKKNDRPVDPINYYFNDLTPDEYEELVAKANNTGQTMD</sequence>
<comment type="caution">
    <text evidence="10">The sequence shown here is derived from an EMBL/GenBank/DDBJ whole genome shotgun (WGS) entry which is preliminary data.</text>
</comment>
<keyword evidence="2" id="KW-0645">Protease</keyword>
<dbReference type="GeneID" id="98070362"/>
<accession>H1DKQ2</accession>
<evidence type="ECO:0000256" key="1">
    <source>
        <dbReference type="ARBA" id="ARBA00001947"/>
    </source>
</evidence>
<keyword evidence="7" id="KW-0175">Coiled coil</keyword>
<keyword evidence="5" id="KW-0862">Zinc</keyword>
<evidence type="ECO:0000256" key="2">
    <source>
        <dbReference type="ARBA" id="ARBA00022670"/>
    </source>
</evidence>
<evidence type="ECO:0000256" key="6">
    <source>
        <dbReference type="ARBA" id="ARBA00023049"/>
    </source>
</evidence>
<dbReference type="EMBL" id="ADMC01000032">
    <property type="protein sequence ID" value="EHP45362.1"/>
    <property type="molecule type" value="Genomic_DNA"/>
</dbReference>
<keyword evidence="11" id="KW-1185">Reference proteome</keyword>
<protein>
    <recommendedName>
        <fullName evidence="9">M23ase beta-sheet core domain-containing protein</fullName>
    </recommendedName>
</protein>
<dbReference type="AlphaFoldDB" id="H1DKQ2"/>